<evidence type="ECO:0000256" key="1">
    <source>
        <dbReference type="ARBA" id="ARBA00004141"/>
    </source>
</evidence>
<keyword evidence="3 8" id="KW-0808">Transferase</keyword>
<organism evidence="10 11">
    <name type="scientific">Chlamydomonas schloesseri</name>
    <dbReference type="NCBI Taxonomy" id="2026947"/>
    <lineage>
        <taxon>Eukaryota</taxon>
        <taxon>Viridiplantae</taxon>
        <taxon>Chlorophyta</taxon>
        <taxon>core chlorophytes</taxon>
        <taxon>Chlorophyceae</taxon>
        <taxon>CS clade</taxon>
        <taxon>Chlamydomonadales</taxon>
        <taxon>Chlamydomonadaceae</taxon>
        <taxon>Chlamydomonas</taxon>
    </lineage>
</organism>
<keyword evidence="4 8" id="KW-0812">Transmembrane</keyword>
<comment type="domain">
    <text evidence="8">The DHHC domain is required for palmitoyltransferase activity.</text>
</comment>
<dbReference type="InterPro" id="IPR039859">
    <property type="entry name" value="PFA4/ZDH16/20/ERF2-like"/>
</dbReference>
<dbReference type="GO" id="GO:0016020">
    <property type="term" value="C:membrane"/>
    <property type="evidence" value="ECO:0007669"/>
    <property type="project" value="UniProtKB-SubCell"/>
</dbReference>
<feature type="transmembrane region" description="Helical" evidence="8">
    <location>
        <begin position="216"/>
        <end position="237"/>
    </location>
</feature>
<dbReference type="Proteomes" id="UP000613740">
    <property type="component" value="Unassembled WGS sequence"/>
</dbReference>
<proteinExistence type="inferred from homology"/>
<keyword evidence="7 8" id="KW-0012">Acyltransferase</keyword>
<dbReference type="Pfam" id="PF01529">
    <property type="entry name" value="DHHC"/>
    <property type="match status" value="1"/>
</dbReference>
<dbReference type="GO" id="GO:0019706">
    <property type="term" value="F:protein-cysteine S-palmitoyltransferase activity"/>
    <property type="evidence" value="ECO:0007669"/>
    <property type="project" value="UniProtKB-EC"/>
</dbReference>
<feature type="domain" description="Palmitoyltransferase DHHC" evidence="9">
    <location>
        <begin position="132"/>
        <end position="254"/>
    </location>
</feature>
<name>A0A835WUV6_9CHLO</name>
<evidence type="ECO:0000256" key="6">
    <source>
        <dbReference type="ARBA" id="ARBA00023136"/>
    </source>
</evidence>
<evidence type="ECO:0000256" key="7">
    <source>
        <dbReference type="ARBA" id="ARBA00023315"/>
    </source>
</evidence>
<dbReference type="InterPro" id="IPR001594">
    <property type="entry name" value="Palmitoyltrfase_DHHC"/>
</dbReference>
<comment type="subcellular location">
    <subcellularLocation>
        <location evidence="1">Membrane</location>
        <topology evidence="1">Multi-pass membrane protein</topology>
    </subcellularLocation>
</comment>
<comment type="caution">
    <text evidence="10">The sequence shown here is derived from an EMBL/GenBank/DDBJ whole genome shotgun (WGS) entry which is preliminary data.</text>
</comment>
<sequence>MSQSWGQLPPSPSTSKFLNIFQYCRFLRILGHVMVLLVLALIGLTYTAVVPFTYGPKLLSGKALVVLGSALVIVLFSGVCVMCVWSYLAAVTSDPGRVPQGWHPFADEQQARAELERMSYSNYYFDRRDPRRPRFCKRCQAWKPERAHHCSVTGRCVLKMDHWCIWVVNCVGLMNYKFFLLFIFYAALGCGLAVLLLLGSIIAFFNNKLKGPTAPLVFVVSLTSFAFSLSLAGFLAMHGQLVAANCTTIEMYEKDRLHPWPYNKGFRRNFEEIFGRNKWRWLLPYHTKEEKRLLLDSCLGKALGGPALLGMGMGLPPGSSGGSMSHILSHGGGLGGGIGGGAGSRGGGGLGGLGGGSSSNQALLPLMAHQASGGPYLSSSQV</sequence>
<evidence type="ECO:0000313" key="10">
    <source>
        <dbReference type="EMBL" id="KAG2454135.1"/>
    </source>
</evidence>
<dbReference type="EMBL" id="JAEHOD010000002">
    <property type="protein sequence ID" value="KAG2454135.1"/>
    <property type="molecule type" value="Genomic_DNA"/>
</dbReference>
<dbReference type="OrthoDB" id="331948at2759"/>
<keyword evidence="5 8" id="KW-1133">Transmembrane helix</keyword>
<evidence type="ECO:0000259" key="9">
    <source>
        <dbReference type="Pfam" id="PF01529"/>
    </source>
</evidence>
<comment type="catalytic activity">
    <reaction evidence="8">
        <text>L-cysteinyl-[protein] + hexadecanoyl-CoA = S-hexadecanoyl-L-cysteinyl-[protein] + CoA</text>
        <dbReference type="Rhea" id="RHEA:36683"/>
        <dbReference type="Rhea" id="RHEA-COMP:10131"/>
        <dbReference type="Rhea" id="RHEA-COMP:11032"/>
        <dbReference type="ChEBI" id="CHEBI:29950"/>
        <dbReference type="ChEBI" id="CHEBI:57287"/>
        <dbReference type="ChEBI" id="CHEBI:57379"/>
        <dbReference type="ChEBI" id="CHEBI:74151"/>
        <dbReference type="EC" id="2.3.1.225"/>
    </reaction>
</comment>
<dbReference type="PANTHER" id="PTHR12246">
    <property type="entry name" value="PALMITOYLTRANSFERASE ZDHHC16"/>
    <property type="match status" value="1"/>
</dbReference>
<reference evidence="10" key="1">
    <citation type="journal article" date="2020" name="bioRxiv">
        <title>Comparative genomics of Chlamydomonas.</title>
        <authorList>
            <person name="Craig R.J."/>
            <person name="Hasan A.R."/>
            <person name="Ness R.W."/>
            <person name="Keightley P.D."/>
        </authorList>
    </citation>
    <scope>NUCLEOTIDE SEQUENCE</scope>
    <source>
        <strain evidence="10">CCAP 11/173</strain>
    </source>
</reference>
<feature type="transmembrane region" description="Helical" evidence="8">
    <location>
        <begin position="64"/>
        <end position="88"/>
    </location>
</feature>
<feature type="transmembrane region" description="Helical" evidence="8">
    <location>
        <begin position="29"/>
        <end position="52"/>
    </location>
</feature>
<evidence type="ECO:0000256" key="3">
    <source>
        <dbReference type="ARBA" id="ARBA00022679"/>
    </source>
</evidence>
<dbReference type="PROSITE" id="PS50216">
    <property type="entry name" value="DHHC"/>
    <property type="match status" value="1"/>
</dbReference>
<gene>
    <name evidence="10" type="ORF">HYH02_001171</name>
</gene>
<keyword evidence="11" id="KW-1185">Reference proteome</keyword>
<feature type="transmembrane region" description="Helical" evidence="8">
    <location>
        <begin position="178"/>
        <end position="204"/>
    </location>
</feature>
<evidence type="ECO:0000256" key="8">
    <source>
        <dbReference type="RuleBase" id="RU079119"/>
    </source>
</evidence>
<dbReference type="EC" id="2.3.1.225" evidence="8"/>
<protein>
    <recommendedName>
        <fullName evidence="8">S-acyltransferase</fullName>
        <ecNumber evidence="8">2.3.1.225</ecNumber>
    </recommendedName>
    <alternativeName>
        <fullName evidence="8">Palmitoyltransferase</fullName>
    </alternativeName>
</protein>
<evidence type="ECO:0000256" key="2">
    <source>
        <dbReference type="ARBA" id="ARBA00008574"/>
    </source>
</evidence>
<dbReference type="AlphaFoldDB" id="A0A835WUV6"/>
<evidence type="ECO:0000256" key="5">
    <source>
        <dbReference type="ARBA" id="ARBA00022989"/>
    </source>
</evidence>
<keyword evidence="6 8" id="KW-0472">Membrane</keyword>
<accession>A0A835WUV6</accession>
<evidence type="ECO:0000256" key="4">
    <source>
        <dbReference type="ARBA" id="ARBA00022692"/>
    </source>
</evidence>
<evidence type="ECO:0000313" key="11">
    <source>
        <dbReference type="Proteomes" id="UP000613740"/>
    </source>
</evidence>
<comment type="similarity">
    <text evidence="2 8">Belongs to the DHHC palmitoyltransferase family.</text>
</comment>